<protein>
    <recommendedName>
        <fullName evidence="1">Mitochondrial import inner membrane translocase subunit</fullName>
    </recommendedName>
</protein>
<dbReference type="EMBL" id="AMZH03004917">
    <property type="protein sequence ID" value="RRT67770.1"/>
    <property type="molecule type" value="Genomic_DNA"/>
</dbReference>
<dbReference type="Gene3D" id="1.10.287.810">
    <property type="entry name" value="Mitochondrial import inner membrane translocase subunit tim13 like domains"/>
    <property type="match status" value="1"/>
</dbReference>
<feature type="domain" description="Tim10-like" evidence="2">
    <location>
        <begin position="85"/>
        <end position="128"/>
    </location>
</feature>
<keyword evidence="1" id="KW-0811">Translocation</keyword>
<proteinExistence type="inferred from homology"/>
<keyword evidence="1" id="KW-1015">Disulfide bond</keyword>
<evidence type="ECO:0000313" key="3">
    <source>
        <dbReference type="EMBL" id="RRT67770.1"/>
    </source>
</evidence>
<accession>A0A426ZUZ2</accession>
<gene>
    <name evidence="3" type="ORF">B296_00018431</name>
</gene>
<dbReference type="GO" id="GO:0005743">
    <property type="term" value="C:mitochondrial inner membrane"/>
    <property type="evidence" value="ECO:0007669"/>
    <property type="project" value="UniProtKB-SubCell"/>
</dbReference>
<keyword evidence="1" id="KW-0653">Protein transport</keyword>
<keyword evidence="1" id="KW-0813">Transport</keyword>
<dbReference type="Pfam" id="PF02953">
    <property type="entry name" value="zf-Tim10_DDP"/>
    <property type="match status" value="1"/>
</dbReference>
<dbReference type="SUPFAM" id="SSF144122">
    <property type="entry name" value="Tim10-like"/>
    <property type="match status" value="1"/>
</dbReference>
<organism evidence="3 4">
    <name type="scientific">Ensete ventricosum</name>
    <name type="common">Abyssinian banana</name>
    <name type="synonym">Musa ensete</name>
    <dbReference type="NCBI Taxonomy" id="4639"/>
    <lineage>
        <taxon>Eukaryota</taxon>
        <taxon>Viridiplantae</taxon>
        <taxon>Streptophyta</taxon>
        <taxon>Embryophyta</taxon>
        <taxon>Tracheophyta</taxon>
        <taxon>Spermatophyta</taxon>
        <taxon>Magnoliopsida</taxon>
        <taxon>Liliopsida</taxon>
        <taxon>Zingiberales</taxon>
        <taxon>Musaceae</taxon>
        <taxon>Ensete</taxon>
    </lineage>
</organism>
<name>A0A426ZUZ2_ENSVE</name>
<comment type="subcellular location">
    <subcellularLocation>
        <location evidence="1">Mitochondrion inner membrane</location>
        <topology evidence="1">Peripheral membrane protein</topology>
        <orientation evidence="1">Intermembrane side</orientation>
    </subcellularLocation>
</comment>
<comment type="subunit">
    <text evidence="1">Heterohexamer.</text>
</comment>
<dbReference type="Proteomes" id="UP000287651">
    <property type="component" value="Unassembled WGS sequence"/>
</dbReference>
<evidence type="ECO:0000256" key="1">
    <source>
        <dbReference type="RuleBase" id="RU367043"/>
    </source>
</evidence>
<keyword evidence="1" id="KW-0496">Mitochondrion</keyword>
<keyword evidence="1" id="KW-0472">Membrane</keyword>
<keyword evidence="1" id="KW-0999">Mitochondrion inner membrane</keyword>
<sequence>MLITGAESPCDRDLIHSILFYLRAQGESLYHLGHGSSGRRLVGREPRRSPHARVDFWSLVELQPLGVCCDVPGGVAYPRAFVPQTVKSKCFARCITKPGTSLSGSESSCISRCLDRYIEATGIIGRSLFNSPH</sequence>
<dbReference type="InterPro" id="IPR004217">
    <property type="entry name" value="Tim10-like"/>
</dbReference>
<comment type="function">
    <text evidence="1">Mitochondrial intermembrane chaperone that participates in the import and insertion of some multi-pass transmembrane proteins into the mitochondrial inner membrane. Also required for the transfer of beta-barrel precursors from the TOM complex to the sorting and assembly machinery (SAM complex) of the outer membrane. Acts as a chaperone-like protein that protects the hydrophobic precursors from aggregation and guide them through the mitochondrial intermembrane space.</text>
</comment>
<comment type="similarity">
    <text evidence="1">Belongs to the small Tim family.</text>
</comment>
<reference evidence="3 4" key="1">
    <citation type="journal article" date="2014" name="Agronomy (Basel)">
        <title>A Draft Genome Sequence for Ensete ventricosum, the Drought-Tolerant Tree Against Hunger.</title>
        <authorList>
            <person name="Harrison J."/>
            <person name="Moore K.A."/>
            <person name="Paszkiewicz K."/>
            <person name="Jones T."/>
            <person name="Grant M."/>
            <person name="Ambacheew D."/>
            <person name="Muzemil S."/>
            <person name="Studholme D.J."/>
        </authorList>
    </citation>
    <scope>NUCLEOTIDE SEQUENCE [LARGE SCALE GENOMIC DNA]</scope>
</reference>
<dbReference type="AlphaFoldDB" id="A0A426ZUZ2"/>
<comment type="caution">
    <text evidence="3">The sequence shown here is derived from an EMBL/GenBank/DDBJ whole genome shotgun (WGS) entry which is preliminary data.</text>
</comment>
<dbReference type="InterPro" id="IPR035427">
    <property type="entry name" value="Tim10-like_dom_sf"/>
</dbReference>
<evidence type="ECO:0000259" key="2">
    <source>
        <dbReference type="Pfam" id="PF02953"/>
    </source>
</evidence>
<evidence type="ECO:0000313" key="4">
    <source>
        <dbReference type="Proteomes" id="UP000287651"/>
    </source>
</evidence>
<dbReference type="GO" id="GO:0015031">
    <property type="term" value="P:protein transport"/>
    <property type="evidence" value="ECO:0007669"/>
    <property type="project" value="UniProtKB-KW"/>
</dbReference>
<keyword evidence="1" id="KW-0143">Chaperone</keyword>
<comment type="domain">
    <text evidence="1">The twin CX3C motif contains 4 conserved Cys residues that form 2 disulfide bonds in the mitochondrial intermembrane space.</text>
</comment>